<gene>
    <name evidence="4" type="ORF">SAMN04488239_10436</name>
</gene>
<reference evidence="5" key="1">
    <citation type="submission" date="2016-10" db="EMBL/GenBank/DDBJ databases">
        <authorList>
            <person name="Varghese N."/>
            <person name="Submissions S."/>
        </authorList>
    </citation>
    <scope>NUCLEOTIDE SEQUENCE [LARGE SCALE GENOMIC DNA]</scope>
    <source>
        <strain evidence="5">CGMCC 1.9108</strain>
    </source>
</reference>
<dbReference type="PANTHER" id="PTHR22576">
    <property type="entry name" value="MUCOSA ASSOCIATED LYMPHOID TISSUE LYMPHOMA TRANSLOCATION PROTEIN 1/PARACASPASE"/>
    <property type="match status" value="1"/>
</dbReference>
<dbReference type="PANTHER" id="PTHR22576:SF37">
    <property type="entry name" value="MUCOSA-ASSOCIATED LYMPHOID TISSUE LYMPHOMA TRANSLOCATION PROTEIN 1"/>
    <property type="match status" value="1"/>
</dbReference>
<keyword evidence="5" id="KW-1185">Reference proteome</keyword>
<keyword evidence="2" id="KW-0732">Signal</keyword>
<feature type="domain" description="Caspase family p20" evidence="3">
    <location>
        <begin position="18"/>
        <end position="147"/>
    </location>
</feature>
<dbReference type="InterPro" id="IPR011600">
    <property type="entry name" value="Pept_C14_caspase"/>
</dbReference>
<evidence type="ECO:0000256" key="2">
    <source>
        <dbReference type="SAM" id="SignalP"/>
    </source>
</evidence>
<dbReference type="Pfam" id="PF00656">
    <property type="entry name" value="Peptidase_C14"/>
    <property type="match status" value="1"/>
</dbReference>
<dbReference type="AlphaFoldDB" id="A0A1G6Q728"/>
<dbReference type="InterPro" id="IPR001309">
    <property type="entry name" value="Pept_C14_p20"/>
</dbReference>
<dbReference type="RefSeq" id="WP_093029163.1">
    <property type="nucleotide sequence ID" value="NZ_FMZV01000004.1"/>
</dbReference>
<dbReference type="InterPro" id="IPR029030">
    <property type="entry name" value="Caspase-like_dom_sf"/>
</dbReference>
<feature type="signal peptide" evidence="2">
    <location>
        <begin position="1"/>
        <end position="18"/>
    </location>
</feature>
<sequence>MRVLLLLLLLSWPVAGWAKQVALVIGNAAYQNVAPLANPENDANAVSEALTRQGFEVVKATNLTLVETYRTLREFRDLADTSDVAMIYYAGHGIEIGGQNFLIPVDARLADERDAQTEMVNMDVLLSQLSGARKLKMVVLDACRDNPFVQRMERQGKSRNIGRGLAMVANAEAATLIAYAAAAGEVTPDGKKGGNSPFTRAFLNALDQPPADVRVLMGAVRDELTKAVPGAVPFVYSSLGKEEIVINPNSRAAETAQPAQPQPAPGPAQEELTEDTLLRDFAMAEYAGSIDAWDMFLDKYRAFPSHMLYILALRSRKQLSEHILPVRPPGVTMAPPIQPAPEGPVPEAAPQVTVEPMTEAPPRMANDLVSPTVPEPAELAALPQEVTESAVPTQDGEEQDTNRAMPPIMLNREAALRAVQEILKERNCYGGKIDGLWGRGSSSGLSRLINELGLDLDFSTRPDVQELNDILAVLEQAEPGDCPIIARAPSPSKPQARVRTAPAPNPVTKTVPAPAPVQPGKQRKPSWACTGSGYADPNAGC</sequence>
<name>A0A1G6Q728_9RHOB</name>
<dbReference type="OrthoDB" id="9816009at2"/>
<dbReference type="EMBL" id="FMZV01000004">
    <property type="protein sequence ID" value="SDC88031.1"/>
    <property type="molecule type" value="Genomic_DNA"/>
</dbReference>
<dbReference type="GO" id="GO:0004197">
    <property type="term" value="F:cysteine-type endopeptidase activity"/>
    <property type="evidence" value="ECO:0007669"/>
    <property type="project" value="InterPro"/>
</dbReference>
<dbReference type="Gene3D" id="3.40.50.1460">
    <property type="match status" value="1"/>
</dbReference>
<evidence type="ECO:0000313" key="4">
    <source>
        <dbReference type="EMBL" id="SDC88031.1"/>
    </source>
</evidence>
<protein>
    <submittedName>
        <fullName evidence="4">Caspase domain-containing protein</fullName>
    </submittedName>
</protein>
<feature type="compositionally biased region" description="Low complexity" evidence="1">
    <location>
        <begin position="500"/>
        <end position="512"/>
    </location>
</feature>
<evidence type="ECO:0000256" key="1">
    <source>
        <dbReference type="SAM" id="MobiDB-lite"/>
    </source>
</evidence>
<feature type="region of interest" description="Disordered" evidence="1">
    <location>
        <begin position="251"/>
        <end position="271"/>
    </location>
</feature>
<dbReference type="InterPro" id="IPR052039">
    <property type="entry name" value="Caspase-related_regulators"/>
</dbReference>
<evidence type="ECO:0000259" key="3">
    <source>
        <dbReference type="PROSITE" id="PS50208"/>
    </source>
</evidence>
<dbReference type="Proteomes" id="UP000199628">
    <property type="component" value="Unassembled WGS sequence"/>
</dbReference>
<evidence type="ECO:0000313" key="5">
    <source>
        <dbReference type="Proteomes" id="UP000199628"/>
    </source>
</evidence>
<dbReference type="GO" id="GO:0006508">
    <property type="term" value="P:proteolysis"/>
    <property type="evidence" value="ECO:0007669"/>
    <property type="project" value="InterPro"/>
</dbReference>
<feature type="region of interest" description="Disordered" evidence="1">
    <location>
        <begin position="383"/>
        <end position="402"/>
    </location>
</feature>
<accession>A0A1G6Q728</accession>
<dbReference type="PROSITE" id="PS50208">
    <property type="entry name" value="CASPASE_P20"/>
    <property type="match status" value="1"/>
</dbReference>
<organism evidence="4 5">
    <name type="scientific">Ruegeria marina</name>
    <dbReference type="NCBI Taxonomy" id="639004"/>
    <lineage>
        <taxon>Bacteria</taxon>
        <taxon>Pseudomonadati</taxon>
        <taxon>Pseudomonadota</taxon>
        <taxon>Alphaproteobacteria</taxon>
        <taxon>Rhodobacterales</taxon>
        <taxon>Roseobacteraceae</taxon>
        <taxon>Ruegeria</taxon>
    </lineage>
</organism>
<feature type="chain" id="PRO_5011689316" evidence="2">
    <location>
        <begin position="19"/>
        <end position="541"/>
    </location>
</feature>
<dbReference type="SUPFAM" id="SSF52129">
    <property type="entry name" value="Caspase-like"/>
    <property type="match status" value="1"/>
</dbReference>
<feature type="region of interest" description="Disordered" evidence="1">
    <location>
        <begin position="487"/>
        <end position="541"/>
    </location>
</feature>
<proteinExistence type="predicted"/>
<dbReference type="STRING" id="639004.SAMN04488239_10436"/>